<feature type="transmembrane region" description="Helical" evidence="1">
    <location>
        <begin position="42"/>
        <end position="60"/>
    </location>
</feature>
<comment type="caution">
    <text evidence="2">The sequence shown here is derived from an EMBL/GenBank/DDBJ whole genome shotgun (WGS) entry which is preliminary data.</text>
</comment>
<accession>A0A1F6FXD0</accession>
<keyword evidence="1" id="KW-1133">Transmembrane helix</keyword>
<evidence type="ECO:0000313" key="2">
    <source>
        <dbReference type="EMBL" id="OGG90523.1"/>
    </source>
</evidence>
<gene>
    <name evidence="2" type="ORF">A3H55_03040</name>
</gene>
<evidence type="ECO:0000256" key="1">
    <source>
        <dbReference type="SAM" id="Phobius"/>
    </source>
</evidence>
<dbReference type="STRING" id="1798564.A3H55_03040"/>
<name>A0A1F6FXD0_9BACT</name>
<evidence type="ECO:0000313" key="3">
    <source>
        <dbReference type="Proteomes" id="UP000177998"/>
    </source>
</evidence>
<sequence length="139" mass="15926">MRQNLEQLFVHLNQIEPPVGLFLRLLNRLGKEKQLRAIRRQLMILTPVLIGAFAALALIFQSVQASFHETGFYQFISLLFSDFSIVVVYWQNFALSLLETLPVTGLIVFLTTLLVFLSALRLFARDIKIIFASKQLINC</sequence>
<organism evidence="2 3">
    <name type="scientific">Candidatus Kuenenbacteria bacterium RIFCSPLOWO2_02_FULL_42_16</name>
    <dbReference type="NCBI Taxonomy" id="1798564"/>
    <lineage>
        <taxon>Bacteria</taxon>
        <taxon>Candidatus Kueneniibacteriota</taxon>
    </lineage>
</organism>
<reference evidence="2 3" key="1">
    <citation type="journal article" date="2016" name="Nat. Commun.">
        <title>Thousands of microbial genomes shed light on interconnected biogeochemical processes in an aquifer system.</title>
        <authorList>
            <person name="Anantharaman K."/>
            <person name="Brown C.T."/>
            <person name="Hug L.A."/>
            <person name="Sharon I."/>
            <person name="Castelle C.J."/>
            <person name="Probst A.J."/>
            <person name="Thomas B.C."/>
            <person name="Singh A."/>
            <person name="Wilkins M.J."/>
            <person name="Karaoz U."/>
            <person name="Brodie E.L."/>
            <person name="Williams K.H."/>
            <person name="Hubbard S.S."/>
            <person name="Banfield J.F."/>
        </authorList>
    </citation>
    <scope>NUCLEOTIDE SEQUENCE [LARGE SCALE GENOMIC DNA]</scope>
</reference>
<dbReference type="Proteomes" id="UP000177998">
    <property type="component" value="Unassembled WGS sequence"/>
</dbReference>
<keyword evidence="1" id="KW-0472">Membrane</keyword>
<keyword evidence="1" id="KW-0812">Transmembrane</keyword>
<dbReference type="EMBL" id="MFMZ01000041">
    <property type="protein sequence ID" value="OGG90523.1"/>
    <property type="molecule type" value="Genomic_DNA"/>
</dbReference>
<dbReference type="AlphaFoldDB" id="A0A1F6FXD0"/>
<proteinExistence type="predicted"/>
<feature type="transmembrane region" description="Helical" evidence="1">
    <location>
        <begin position="103"/>
        <end position="124"/>
    </location>
</feature>
<protein>
    <submittedName>
        <fullName evidence="2">Uncharacterized protein</fullName>
    </submittedName>
</protein>